<keyword evidence="1" id="KW-0175">Coiled coil</keyword>
<accession>A0ABV8MSV2</accession>
<sequence length="691" mass="75645">MLAAVLAPPTLALSVRELELDSYLGQPFLARIPVALGQGEQLEERCLRLLNPEDSGPLASLRLSWRPAPGGGVIYVRSLAPVTEPIFRLTLSVGCDPNGALQREFVAFLDPESFQTAPQPPEVITRPLAPSAAPARRATYPRLGGMLETRGGESLNDIARHYFPVMQSNRDKLILHLQRQYPDLPQDRTSRLAAGLKLKMPTRNEVGALWPGQEADAATDGTSSPLTIGLPSASRGSGPHPDQTLSATVSRDRLVLSSPLSPSAPPSGSNLNRLEHVADKLLTLSDDQHAELGQLQHRLQQMEKQLKHMSAYLEEQQLALDREKARGDARERQVNRLQNILSLLAVLVLAALLLVLLLRWWERRRLVSTVPFSSPPSSDSSPFQSWLSDLNTAQPPTTVPEPTASFARKAETTGAFEQLDDVEVIQPTSVLEQAMLFAECGLPEKSIELLRQEIALHPAHVAAWMSLFRLLHAEGMVEEFRIQALEFRSQFASEGLWNQVSELGKELAPNDSLYADWAGPDSSVDLGMDMLQGATTTASQAASPLESVPPPLPREPVPETAPPPVILDVPLEFPQSSVSPLAPPPPLVSDEPLVFELPELQLESNGNGPWPPATESDHFPIIDPATIAPPPEITVDTRAREQSNTLARVAEYLGRGERQQAIVLLEQLLLSGNWLEKQESLRLLTLLRPIS</sequence>
<comment type="caution">
    <text evidence="5">The sequence shown here is derived from an EMBL/GenBank/DDBJ whole genome shotgun (WGS) entry which is preliminary data.</text>
</comment>
<evidence type="ECO:0000256" key="1">
    <source>
        <dbReference type="SAM" id="Coils"/>
    </source>
</evidence>
<protein>
    <submittedName>
        <fullName evidence="5">FimV family protein</fullName>
    </submittedName>
</protein>
<feature type="compositionally biased region" description="Low complexity" evidence="2">
    <location>
        <begin position="535"/>
        <end position="546"/>
    </location>
</feature>
<feature type="domain" description="FimV N-terminal" evidence="4">
    <location>
        <begin position="16"/>
        <end position="111"/>
    </location>
</feature>
<keyword evidence="6" id="KW-1185">Reference proteome</keyword>
<feature type="region of interest" description="Disordered" evidence="2">
    <location>
        <begin position="371"/>
        <end position="401"/>
    </location>
</feature>
<dbReference type="EMBL" id="JBHSBU010000001">
    <property type="protein sequence ID" value="MFC4160223.1"/>
    <property type="molecule type" value="Genomic_DNA"/>
</dbReference>
<organism evidence="5 6">
    <name type="scientific">Chitinimonas lacunae</name>
    <dbReference type="NCBI Taxonomy" id="1963018"/>
    <lineage>
        <taxon>Bacteria</taxon>
        <taxon>Pseudomonadati</taxon>
        <taxon>Pseudomonadota</taxon>
        <taxon>Betaproteobacteria</taxon>
        <taxon>Neisseriales</taxon>
        <taxon>Chitinibacteraceae</taxon>
        <taxon>Chitinimonas</taxon>
    </lineage>
</organism>
<evidence type="ECO:0000313" key="5">
    <source>
        <dbReference type="EMBL" id="MFC4160223.1"/>
    </source>
</evidence>
<reference evidence="6" key="1">
    <citation type="journal article" date="2019" name="Int. J. Syst. Evol. Microbiol.">
        <title>The Global Catalogue of Microorganisms (GCM) 10K type strain sequencing project: providing services to taxonomists for standard genome sequencing and annotation.</title>
        <authorList>
            <consortium name="The Broad Institute Genomics Platform"/>
            <consortium name="The Broad Institute Genome Sequencing Center for Infectious Disease"/>
            <person name="Wu L."/>
            <person name="Ma J."/>
        </authorList>
    </citation>
    <scope>NUCLEOTIDE SEQUENCE [LARGE SCALE GENOMIC DNA]</scope>
    <source>
        <strain evidence="6">LMG 29894</strain>
    </source>
</reference>
<feature type="coiled-coil region" evidence="1">
    <location>
        <begin position="285"/>
        <end position="319"/>
    </location>
</feature>
<gene>
    <name evidence="5" type="ORF">ACFOW7_12770</name>
</gene>
<feature type="compositionally biased region" description="Pro residues" evidence="2">
    <location>
        <begin position="547"/>
        <end position="556"/>
    </location>
</feature>
<evidence type="ECO:0000256" key="3">
    <source>
        <dbReference type="SAM" id="Phobius"/>
    </source>
</evidence>
<evidence type="ECO:0000256" key="2">
    <source>
        <dbReference type="SAM" id="MobiDB-lite"/>
    </source>
</evidence>
<dbReference type="Pfam" id="PF25800">
    <property type="entry name" value="FimV_N"/>
    <property type="match status" value="1"/>
</dbReference>
<feature type="compositionally biased region" description="Low complexity" evidence="2">
    <location>
        <begin position="371"/>
        <end position="389"/>
    </location>
</feature>
<feature type="region of interest" description="Disordered" evidence="2">
    <location>
        <begin position="208"/>
        <end position="245"/>
    </location>
</feature>
<evidence type="ECO:0000259" key="4">
    <source>
        <dbReference type="Pfam" id="PF25800"/>
    </source>
</evidence>
<feature type="region of interest" description="Disordered" evidence="2">
    <location>
        <begin position="535"/>
        <end position="556"/>
    </location>
</feature>
<dbReference type="RefSeq" id="WP_378164824.1">
    <property type="nucleotide sequence ID" value="NZ_JBHSBU010000001.1"/>
</dbReference>
<keyword evidence="3" id="KW-0472">Membrane</keyword>
<feature type="transmembrane region" description="Helical" evidence="3">
    <location>
        <begin position="340"/>
        <end position="358"/>
    </location>
</feature>
<dbReference type="Proteomes" id="UP001595791">
    <property type="component" value="Unassembled WGS sequence"/>
</dbReference>
<keyword evidence="3" id="KW-1133">Transmembrane helix</keyword>
<name>A0ABV8MSV2_9NEIS</name>
<evidence type="ECO:0000313" key="6">
    <source>
        <dbReference type="Proteomes" id="UP001595791"/>
    </source>
</evidence>
<dbReference type="InterPro" id="IPR057840">
    <property type="entry name" value="FimV_N"/>
</dbReference>
<keyword evidence="3" id="KW-0812">Transmembrane</keyword>
<proteinExistence type="predicted"/>